<reference evidence="2" key="1">
    <citation type="journal article" date="2019" name="Microbiol. Immunol.">
        <title>Molecular and phenotypic characterization of Leptospira johnsonii sp. nov., Leptospira ellinghausenii sp. nov. and Leptospira ryugenii sp. nov. isolated from soil and water in Japan.</title>
        <authorList>
            <person name="Masuzawa T."/>
            <person name="Saito M."/>
            <person name="Nakao R."/>
            <person name="Nikaido Y."/>
            <person name="Matsumoto M."/>
            <person name="Ogawa M."/>
            <person name="Yokoyama M."/>
            <person name="Hidaka Y."/>
            <person name="Tomita J."/>
            <person name="Sakakibara K."/>
            <person name="Suzuki K."/>
            <person name="Yasuda S."/>
            <person name="Sato H."/>
            <person name="Yamaguchi M."/>
            <person name="Yoshida S.I."/>
            <person name="Koizumi N."/>
            <person name="Kawamura Y."/>
        </authorList>
    </citation>
    <scope>NUCLEOTIDE SEQUENCE [LARGE SCALE GENOMIC DNA]</scope>
    <source>
        <strain evidence="2">E18</strain>
    </source>
</reference>
<dbReference type="EMBL" id="BFAZ01000016">
    <property type="protein sequence ID" value="GBF44588.1"/>
    <property type="molecule type" value="Genomic_DNA"/>
</dbReference>
<dbReference type="RefSeq" id="WP_108961559.1">
    <property type="nucleotide sequence ID" value="NZ_BFAZ01000016.1"/>
</dbReference>
<accession>A0A2P2DIX5</accession>
<evidence type="ECO:0000313" key="1">
    <source>
        <dbReference type="EMBL" id="GBF44588.1"/>
    </source>
</evidence>
<name>A0A2P2DIX5_9LEPT</name>
<comment type="caution">
    <text evidence="1">The sequence shown here is derived from an EMBL/GenBank/DDBJ whole genome shotgun (WGS) entry which is preliminary data.</text>
</comment>
<dbReference type="AlphaFoldDB" id="A0A2P2DIX5"/>
<dbReference type="OrthoDB" id="8477882at2"/>
<evidence type="ECO:0000313" key="2">
    <source>
        <dbReference type="Proteomes" id="UP000245206"/>
    </source>
</evidence>
<proteinExistence type="predicted"/>
<protein>
    <submittedName>
        <fullName evidence="1">Uncharacterized protein</fullName>
    </submittedName>
</protein>
<gene>
    <name evidence="1" type="ORF">LPTSP2_38910</name>
</gene>
<keyword evidence="2" id="KW-1185">Reference proteome</keyword>
<organism evidence="1 2">
    <name type="scientific">Leptospira ellinghausenii</name>
    <dbReference type="NCBI Taxonomy" id="1917822"/>
    <lineage>
        <taxon>Bacteria</taxon>
        <taxon>Pseudomonadati</taxon>
        <taxon>Spirochaetota</taxon>
        <taxon>Spirochaetia</taxon>
        <taxon>Leptospirales</taxon>
        <taxon>Leptospiraceae</taxon>
        <taxon>Leptospira</taxon>
    </lineage>
</organism>
<sequence>MQPLVITIKGDFTDSNVYSGKLYLWKIDNTVSIYSWYEIIEYINKKIKERIILNHAFLDNDYLYEHGFNNILADDEFKSLYLKKYNRVAKTLFILTEEEISKFKTNQQDMPGGIIPHDTEIYSNNLYFCNDNGLFQSTINTRNKYHINIRPNKLWDCNILNLKANKYPQIALSAGNEGLYELSLNEISRYSENEIEPHIFKISEKYSAFANYAFLSIVNSSLDSVPFIALFNWEEHEKHIYGKPKYIRKYSEILSLSSTSKRKNYFSWGIDDKIYEINKGNLAIKKFNNYAKPEKNESYLTEKANIYLKELDNEILNAGTSYFGNIIETDEYLLIFESNNNITKIDGPIVRWRAFPRSKNFQNQLHVILEECIRIYSFNSDYFVNQSEKTHGIMKIIPPNNKTKATRSYLL</sequence>
<dbReference type="Proteomes" id="UP000245206">
    <property type="component" value="Unassembled WGS sequence"/>
</dbReference>